<feature type="region of interest" description="Disordered" evidence="1">
    <location>
        <begin position="23"/>
        <end position="47"/>
    </location>
</feature>
<evidence type="ECO:0000313" key="3">
    <source>
        <dbReference type="Proteomes" id="UP000184226"/>
    </source>
</evidence>
<dbReference type="Proteomes" id="UP000184226">
    <property type="component" value="Unassembled WGS sequence"/>
</dbReference>
<sequence>MSPKPTQKKQPFVIEPLNWVAPEVDRDEPVKRTEDAKPPVAAKDSRS</sequence>
<evidence type="ECO:0000313" key="2">
    <source>
        <dbReference type="EMBL" id="SHI21545.1"/>
    </source>
</evidence>
<gene>
    <name evidence="2" type="ORF">SAMN04488135_113128</name>
</gene>
<proteinExistence type="predicted"/>
<evidence type="ECO:0000256" key="1">
    <source>
        <dbReference type="SAM" id="MobiDB-lite"/>
    </source>
</evidence>
<protein>
    <submittedName>
        <fullName evidence="2">Uncharacterized protein</fullName>
    </submittedName>
</protein>
<accession>A0A1M5ZBD0</accession>
<dbReference type="STRING" id="658167.SAMN04488135_113128"/>
<organism evidence="2 3">
    <name type="scientific">Pollutimonas bauzanensis</name>
    <dbReference type="NCBI Taxonomy" id="658167"/>
    <lineage>
        <taxon>Bacteria</taxon>
        <taxon>Pseudomonadati</taxon>
        <taxon>Pseudomonadota</taxon>
        <taxon>Betaproteobacteria</taxon>
        <taxon>Burkholderiales</taxon>
        <taxon>Alcaligenaceae</taxon>
        <taxon>Pollutimonas</taxon>
    </lineage>
</organism>
<dbReference type="EMBL" id="FQXE01000013">
    <property type="protein sequence ID" value="SHI21545.1"/>
    <property type="molecule type" value="Genomic_DNA"/>
</dbReference>
<keyword evidence="3" id="KW-1185">Reference proteome</keyword>
<name>A0A1M5ZBD0_9BURK</name>
<reference evidence="2 3" key="1">
    <citation type="submission" date="2016-11" db="EMBL/GenBank/DDBJ databases">
        <authorList>
            <person name="Jaros S."/>
            <person name="Januszkiewicz K."/>
            <person name="Wedrychowicz H."/>
        </authorList>
    </citation>
    <scope>NUCLEOTIDE SEQUENCE [LARGE SCALE GENOMIC DNA]</scope>
    <source>
        <strain evidence="2 3">CGMCC 1.10190</strain>
    </source>
</reference>
<dbReference type="AlphaFoldDB" id="A0A1M5ZBD0"/>